<evidence type="ECO:0000256" key="5">
    <source>
        <dbReference type="ARBA" id="ARBA00022777"/>
    </source>
</evidence>
<keyword evidence="4 8" id="KW-0547">Nucleotide-binding</keyword>
<dbReference type="EC" id="2.7.11.1" evidence="8"/>
<dbReference type="SUPFAM" id="SSF56112">
    <property type="entry name" value="Protein kinase-like (PK-like)"/>
    <property type="match status" value="1"/>
</dbReference>
<dbReference type="PROSITE" id="PS51189">
    <property type="entry name" value="FAT"/>
    <property type="match status" value="1"/>
</dbReference>
<reference evidence="12" key="1">
    <citation type="submission" date="2016-10" db="EMBL/GenBank/DDBJ databases">
        <authorList>
            <person name="Benchimol M."/>
            <person name="Almeida L.G."/>
            <person name="Vasconcelos A.T."/>
            <person name="Perreira-Neves A."/>
            <person name="Rosa I.A."/>
            <person name="Tasca T."/>
            <person name="Bogo M.R."/>
            <person name="de Souza W."/>
        </authorList>
    </citation>
    <scope>NUCLEOTIDE SEQUENCE [LARGE SCALE GENOMIC DNA]</scope>
    <source>
        <strain evidence="12">K</strain>
    </source>
</reference>
<dbReference type="EMBL" id="MLAK01000608">
    <property type="protein sequence ID" value="OHT10537.1"/>
    <property type="molecule type" value="Genomic_DNA"/>
</dbReference>
<evidence type="ECO:0000256" key="4">
    <source>
        <dbReference type="ARBA" id="ARBA00022741"/>
    </source>
</evidence>
<evidence type="ECO:0000313" key="12">
    <source>
        <dbReference type="EMBL" id="OHT10537.1"/>
    </source>
</evidence>
<feature type="domain" description="FAT" evidence="10">
    <location>
        <begin position="1189"/>
        <end position="1733"/>
    </location>
</feature>
<sequence length="2275" mass="259318">MNLKELPIPRTYPNLLKTYEAYYHGFYLDMVRMSNSNFLDYVDKYFDLLYFLAKFPGTENSIRAAIGVVCLHQFGYHDFKKLTAVFDRLIPQVDLEYIKFTSWCVGKLVHHPDNYEMHYASQLFSRVLDWTRMKGRRARPLAAAYMLESLSFNAGSIAVSFFPNFQIGIWSLVSFPSVLVIKGVAKAIASYTRAIIRYGRNELTEYMTFLSKVCMKLLFFDDPVRVYAALMLFEVLVNGFPNFFIPHLFELLTDISDAAEGKALLVQGGAYVVISCLSQVGPSTFIDTMADEHFAKTDELLLEFPFEVTRSLTMMCQFIPEFIGTKLDKMKEFAIILIDEEPDCAFKLLAAIIEYFGSKVLPIPNEIMLKLIQLPISEDFKDFFVALMKCDTNLSNEVQQALNNKIIKELKDGQKVIALNLVSKMPKELLFEHEKLLNAIWPLTVDKDIKTRSAVPTAIFNIGRCTELVTIQSISKRFCQLAIYDQSVRARCAILQALIDNADESLASPDFRTFYEIFINDDSSTVRELFYNLLVKLSRFNPMTIMALTRCAMLDTFFIIRNIPSIRKRAKTIRGLPILIKAAGRSIKAYSGGLMDIILNILGDYNSKAKFDNFLEEDAQTCILIGVVDSLTLLAPMDPEIVSKHASIIVPILCDIVLTTDHRKLRLFIFELFYVLLTAPASTLDYRIQIPQILTTCSQFLMTTHSRKTKMEILKVLGAIGIVELHQRPPPKGTQTPPNMDNDLARQFFNPSRDADCSLDDSLLLSPSTSEQYFACYTANALIDILKDDQLKEFYVETIRAVVEVLKHPKMFILTYFDMFVSRLLEILECSSDKEINLYLPLFSNLILNSTHNISPFLKRSLKLIHERFNDELSCVFIDLIIAFLTAVRDGFSPYASETICLLVVILDDKKTVDGLLCKKVLKAFAILGVYSADLLYLVIPQISDAIICEQTLPTVRIAALVTLTELAAQVDLLPFLGPIARSMEYCYISFQTPKTIKAAFQLLYTILKSLGVAFLVNAQPLLDFLKATNNETPELKELVYQVSQGKFGDGFHPLNVNKKPDPLPKIVEKPLSADSIISKAEDFERVGRNNERWLQSFILCVISNSPSPSIKTCTTIATSYYPLAKKLFNCAFLSCWQKMNLESRSSLTHVFEQLLKVSDEEDSINRSLLNVIVFMDKIEQPIGIPVFDLVSASVRSGSVSYAIRLMMNLLDAQPDDVQVINKLIDVLVQIGQWQNAIGVWRQSQMVSATLSRTEVLSKLGMWDQVEPVYREQYNNNHSFKAFSGLIESLASLARWKQLMDFHDDFEKLKVQQKQQLAPFFADAALHLSEWDKLHSALKYASDDSWRCCVLSALSALHYKDFESVKRITNQTFSLLASRPMTFWADNHQIHRETMLECQELIEVIEMNEWLTNPRKRDDIAEVWNQRLKTATRDFDLWFAVLANRVRVASVRDDALVQFFQMRSATLGKQIHLDAFNILYPDFNLETASDAQKLCHAIAEWNVGHNQIALSEVKKLTTQLQGNLLMRANVFYAQWLLETEGETFTNLKDAYTYLEATVKQIDDSTILRYGQKTEVSKILSNTHQRNDKTNNLILPTQISEELVMHVNQIDMIRKWSDVNAALINFDPENKVKYVVNAITALSRCAKLTPAFPDGVQMLNLFFENADNEIIFNETNDIIKNLPVKLLLQASPQIEIQMSHGNMKVREFVNELVFSLLEIHFHSLIYSLLVLKTSKNAARAKAATSILNKWNVKYPQICSEVNLIRSALLRAAVTWNEKIANKVSDTYDHFQRNNMSKVISTLKSILAMVSKPVCEMHDQFIKQHSRNLSMLDQILKAYSPDNQSSVTQLTKWCKTMQDNLGEEIKRTRIIQLSAISRELTEKDDFILAVPGTYKPNEPINHIKYFVGQFSVYMSKQQPKDVVIKGEDGIFYQYLLKGHEDLRLDERIMQFFRMVNSLLLKDSSLNSHPIQTVYVVPLSISHGLVQWATGTDTLRAIIEQYRRLHSRDPLEEYMLSDDFGNGAYDFLLPIQKVQILERIFHEIPDTDLANFFWLKAPSADVWMKQVQTYSISIAITSIVGYIIGLGDRHPSNLLFDRNTGKVVHIDFGDCFERASHRKYLPEVVPFRLTRMMVKALGAGGVEGEFKTSFVNMANLLRANKQVLEMVLAIFVHEPLIDPDYADDGASDNEKNYPMSPFTLKMSALSEDTSPVNNSDDYHDTFTSSEEMRIRIRQKITGSCCIEGTTPLSAEEQATKLISEATDLYTLGKMYSGWCPFW</sequence>
<comment type="similarity">
    <text evidence="1 8">Belongs to the PI3/PI4-kinase family.</text>
</comment>
<dbReference type="VEuPathDB" id="TrichDB:TRFO_20124"/>
<dbReference type="PANTHER" id="PTHR11139:SF9">
    <property type="entry name" value="SERINE_THREONINE-PROTEIN KINASE MTOR"/>
    <property type="match status" value="1"/>
</dbReference>
<organism evidence="12 13">
    <name type="scientific">Tritrichomonas foetus</name>
    <dbReference type="NCBI Taxonomy" id="1144522"/>
    <lineage>
        <taxon>Eukaryota</taxon>
        <taxon>Metamonada</taxon>
        <taxon>Parabasalia</taxon>
        <taxon>Tritrichomonadida</taxon>
        <taxon>Tritrichomonadidae</taxon>
        <taxon>Tritrichomonas</taxon>
    </lineage>
</organism>
<dbReference type="PROSITE" id="PS00916">
    <property type="entry name" value="PI3_4_KINASE_2"/>
    <property type="match status" value="1"/>
</dbReference>
<proteinExistence type="inferred from homology"/>
<dbReference type="RefSeq" id="XP_068363673.1">
    <property type="nucleotide sequence ID" value="XM_068501212.1"/>
</dbReference>
<dbReference type="Pfam" id="PF02259">
    <property type="entry name" value="FAT"/>
    <property type="match status" value="1"/>
</dbReference>
<gene>
    <name evidence="12" type="ORF">TRFO_20124</name>
</gene>
<dbReference type="InterPro" id="IPR024585">
    <property type="entry name" value="mTOR_dom"/>
</dbReference>
<dbReference type="SMART" id="SM01346">
    <property type="entry name" value="DUF3385"/>
    <property type="match status" value="1"/>
</dbReference>
<dbReference type="InterPro" id="IPR018936">
    <property type="entry name" value="PI3/4_kinase_CS"/>
</dbReference>
<feature type="domain" description="FATC" evidence="11">
    <location>
        <begin position="2243"/>
        <end position="2275"/>
    </location>
</feature>
<keyword evidence="6 8" id="KW-0067">ATP-binding</keyword>
<comment type="caution">
    <text evidence="12">The sequence shown here is derived from an EMBL/GenBank/DDBJ whole genome shotgun (WGS) entry which is preliminary data.</text>
</comment>
<dbReference type="GO" id="GO:0005634">
    <property type="term" value="C:nucleus"/>
    <property type="evidence" value="ECO:0007669"/>
    <property type="project" value="TreeGrafter"/>
</dbReference>
<dbReference type="SMART" id="SM00146">
    <property type="entry name" value="PI3Kc"/>
    <property type="match status" value="1"/>
</dbReference>
<dbReference type="InterPro" id="IPR003151">
    <property type="entry name" value="PIK-rel_kinase_FAT"/>
</dbReference>
<dbReference type="GO" id="GO:0031931">
    <property type="term" value="C:TORC1 complex"/>
    <property type="evidence" value="ECO:0007669"/>
    <property type="project" value="TreeGrafter"/>
</dbReference>
<evidence type="ECO:0000256" key="2">
    <source>
        <dbReference type="ARBA" id="ARBA00022679"/>
    </source>
</evidence>
<keyword evidence="2 8" id="KW-0808">Transferase</keyword>
<evidence type="ECO:0000256" key="1">
    <source>
        <dbReference type="ARBA" id="ARBA00011031"/>
    </source>
</evidence>
<dbReference type="Pfam" id="PF08771">
    <property type="entry name" value="FRB_dom"/>
    <property type="match status" value="1"/>
</dbReference>
<dbReference type="GO" id="GO:0106310">
    <property type="term" value="F:protein serine kinase activity"/>
    <property type="evidence" value="ECO:0007669"/>
    <property type="project" value="RHEA"/>
</dbReference>
<evidence type="ECO:0000256" key="7">
    <source>
        <dbReference type="ARBA" id="ARBA00048679"/>
    </source>
</evidence>
<keyword evidence="8" id="KW-0723">Serine/threonine-protein kinase</keyword>
<dbReference type="Gene3D" id="3.30.1010.10">
    <property type="entry name" value="Phosphatidylinositol 3-kinase Catalytic Subunit, Chain A, domain 4"/>
    <property type="match status" value="1"/>
</dbReference>
<feature type="domain" description="PI3K/PI4K catalytic" evidence="9">
    <location>
        <begin position="1904"/>
        <end position="2232"/>
    </location>
</feature>
<keyword evidence="5 8" id="KW-0418">Kinase</keyword>
<dbReference type="InterPro" id="IPR009076">
    <property type="entry name" value="FRB_dom"/>
</dbReference>
<dbReference type="InterPro" id="IPR036940">
    <property type="entry name" value="PI3/4_kinase_cat_sf"/>
</dbReference>
<accession>A0A1J4KGP2</accession>
<dbReference type="SMART" id="SM01343">
    <property type="entry name" value="FATC"/>
    <property type="match status" value="1"/>
</dbReference>
<dbReference type="Pfam" id="PF02260">
    <property type="entry name" value="FATC"/>
    <property type="match status" value="1"/>
</dbReference>
<evidence type="ECO:0000256" key="8">
    <source>
        <dbReference type="RuleBase" id="RU364109"/>
    </source>
</evidence>
<dbReference type="GO" id="GO:0031932">
    <property type="term" value="C:TORC2 complex"/>
    <property type="evidence" value="ECO:0007669"/>
    <property type="project" value="TreeGrafter"/>
</dbReference>
<dbReference type="Proteomes" id="UP000179807">
    <property type="component" value="Unassembled WGS sequence"/>
</dbReference>
<dbReference type="Pfam" id="PF11865">
    <property type="entry name" value="mTOR_dom"/>
    <property type="match status" value="1"/>
</dbReference>
<dbReference type="GO" id="GO:0016242">
    <property type="term" value="P:negative regulation of macroautophagy"/>
    <property type="evidence" value="ECO:0007669"/>
    <property type="project" value="TreeGrafter"/>
</dbReference>
<dbReference type="GO" id="GO:0005737">
    <property type="term" value="C:cytoplasm"/>
    <property type="evidence" value="ECO:0007669"/>
    <property type="project" value="TreeGrafter"/>
</dbReference>
<evidence type="ECO:0000259" key="10">
    <source>
        <dbReference type="PROSITE" id="PS51189"/>
    </source>
</evidence>
<dbReference type="FunFam" id="1.10.1070.11:FF:000029">
    <property type="entry name" value="Serine/threonine-protein kinase TOR"/>
    <property type="match status" value="1"/>
</dbReference>
<dbReference type="Gene3D" id="1.10.1070.11">
    <property type="entry name" value="Phosphatidylinositol 3-/4-kinase, catalytic domain"/>
    <property type="match status" value="1"/>
</dbReference>
<keyword evidence="3" id="KW-0677">Repeat</keyword>
<evidence type="ECO:0000313" key="13">
    <source>
        <dbReference type="Proteomes" id="UP000179807"/>
    </source>
</evidence>
<dbReference type="GO" id="GO:0031929">
    <property type="term" value="P:TOR signaling"/>
    <property type="evidence" value="ECO:0007669"/>
    <property type="project" value="TreeGrafter"/>
</dbReference>
<dbReference type="InterPro" id="IPR016024">
    <property type="entry name" value="ARM-type_fold"/>
</dbReference>
<dbReference type="Pfam" id="PF00454">
    <property type="entry name" value="PI3_PI4_kinase"/>
    <property type="match status" value="1"/>
</dbReference>
<evidence type="ECO:0000259" key="9">
    <source>
        <dbReference type="PROSITE" id="PS50290"/>
    </source>
</evidence>
<comment type="catalytic activity">
    <reaction evidence="7">
        <text>L-seryl-[protein] + ATP = O-phospho-L-seryl-[protein] + ADP + H(+)</text>
        <dbReference type="Rhea" id="RHEA:17989"/>
        <dbReference type="Rhea" id="RHEA-COMP:9863"/>
        <dbReference type="Rhea" id="RHEA-COMP:11604"/>
        <dbReference type="ChEBI" id="CHEBI:15378"/>
        <dbReference type="ChEBI" id="CHEBI:29999"/>
        <dbReference type="ChEBI" id="CHEBI:30616"/>
        <dbReference type="ChEBI" id="CHEBI:83421"/>
        <dbReference type="ChEBI" id="CHEBI:456216"/>
        <dbReference type="EC" id="2.7.11.1"/>
    </reaction>
</comment>
<dbReference type="PROSITE" id="PS51190">
    <property type="entry name" value="FATC"/>
    <property type="match status" value="1"/>
</dbReference>
<dbReference type="FunFam" id="3.30.1010.10:FF:000025">
    <property type="entry name" value="PIKK family atypical protein kinase"/>
    <property type="match status" value="1"/>
</dbReference>
<dbReference type="InterPro" id="IPR000403">
    <property type="entry name" value="PI3/4_kinase_cat_dom"/>
</dbReference>
<protein>
    <recommendedName>
        <fullName evidence="8">Serine/threonine-protein kinase TOR</fullName>
        <ecNumber evidence="8">2.7.11.1</ecNumber>
    </recommendedName>
</protein>
<evidence type="ECO:0000256" key="3">
    <source>
        <dbReference type="ARBA" id="ARBA00022737"/>
    </source>
</evidence>
<dbReference type="GO" id="GO:0005524">
    <property type="term" value="F:ATP binding"/>
    <property type="evidence" value="ECO:0007669"/>
    <property type="project" value="UniProtKB-KW"/>
</dbReference>
<dbReference type="InterPro" id="IPR011009">
    <property type="entry name" value="Kinase-like_dom_sf"/>
</dbReference>
<keyword evidence="13" id="KW-1185">Reference proteome</keyword>
<dbReference type="SUPFAM" id="SSF48371">
    <property type="entry name" value="ARM repeat"/>
    <property type="match status" value="2"/>
</dbReference>
<evidence type="ECO:0000259" key="11">
    <source>
        <dbReference type="PROSITE" id="PS51190"/>
    </source>
</evidence>
<dbReference type="InterPro" id="IPR014009">
    <property type="entry name" value="PIK_FAT"/>
</dbReference>
<dbReference type="GO" id="GO:0044877">
    <property type="term" value="F:protein-containing complex binding"/>
    <property type="evidence" value="ECO:0007669"/>
    <property type="project" value="InterPro"/>
</dbReference>
<dbReference type="CDD" id="cd05169">
    <property type="entry name" value="PIKKc_TOR"/>
    <property type="match status" value="1"/>
</dbReference>
<evidence type="ECO:0000256" key="6">
    <source>
        <dbReference type="ARBA" id="ARBA00022840"/>
    </source>
</evidence>
<name>A0A1J4KGP2_9EUKA</name>
<dbReference type="PANTHER" id="PTHR11139">
    <property type="entry name" value="ATAXIA TELANGIECTASIA MUTATED ATM -RELATED"/>
    <property type="match status" value="1"/>
</dbReference>
<dbReference type="GeneID" id="94835916"/>
<dbReference type="PROSITE" id="PS50290">
    <property type="entry name" value="PI3_4_KINASE_3"/>
    <property type="match status" value="1"/>
</dbReference>
<dbReference type="SMART" id="SM01345">
    <property type="entry name" value="Rapamycin_bind"/>
    <property type="match status" value="1"/>
</dbReference>
<dbReference type="InterPro" id="IPR003152">
    <property type="entry name" value="FATC_dom"/>
</dbReference>
<dbReference type="GO" id="GO:0004674">
    <property type="term" value="F:protein serine/threonine kinase activity"/>
    <property type="evidence" value="ECO:0007669"/>
    <property type="project" value="UniProtKB-KW"/>
</dbReference>
<comment type="catalytic activity">
    <reaction evidence="8">
        <text>L-threonyl-[protein] + ATP = O-phospho-L-threonyl-[protein] + ADP + H(+)</text>
        <dbReference type="Rhea" id="RHEA:46608"/>
        <dbReference type="Rhea" id="RHEA-COMP:11060"/>
        <dbReference type="Rhea" id="RHEA-COMP:11605"/>
        <dbReference type="ChEBI" id="CHEBI:15378"/>
        <dbReference type="ChEBI" id="CHEBI:30013"/>
        <dbReference type="ChEBI" id="CHEBI:30616"/>
        <dbReference type="ChEBI" id="CHEBI:61977"/>
        <dbReference type="ChEBI" id="CHEBI:456216"/>
        <dbReference type="EC" id="2.7.11.1"/>
    </reaction>
</comment>
<dbReference type="InterPro" id="IPR050517">
    <property type="entry name" value="DDR_Repair_Kinase"/>
</dbReference>
<dbReference type="OrthoDB" id="381190at2759"/>
<dbReference type="InterPro" id="IPR026683">
    <property type="entry name" value="TOR_cat"/>
</dbReference>